<reference evidence="1 2" key="1">
    <citation type="submission" date="2024-10" db="EMBL/GenBank/DDBJ databases">
        <title>The Natural Products Discovery Center: Release of the First 8490 Sequenced Strains for Exploring Actinobacteria Biosynthetic Diversity.</title>
        <authorList>
            <person name="Kalkreuter E."/>
            <person name="Kautsar S.A."/>
            <person name="Yang D."/>
            <person name="Bader C.D."/>
            <person name="Teijaro C.N."/>
            <person name="Fluegel L."/>
            <person name="Davis C.M."/>
            <person name="Simpson J.R."/>
            <person name="Lauterbach L."/>
            <person name="Steele A.D."/>
            <person name="Gui C."/>
            <person name="Meng S."/>
            <person name="Li G."/>
            <person name="Viehrig K."/>
            <person name="Ye F."/>
            <person name="Su P."/>
            <person name="Kiefer A.F."/>
            <person name="Nichols A."/>
            <person name="Cepeda A.J."/>
            <person name="Yan W."/>
            <person name="Fan B."/>
            <person name="Jiang Y."/>
            <person name="Adhikari A."/>
            <person name="Zheng C.-J."/>
            <person name="Schuster L."/>
            <person name="Cowan T.M."/>
            <person name="Smanski M.J."/>
            <person name="Chevrette M.G."/>
            <person name="De Carvalho L.P.S."/>
            <person name="Shen B."/>
        </authorList>
    </citation>
    <scope>NUCLEOTIDE SEQUENCE [LARGE SCALE GENOMIC DNA]</scope>
    <source>
        <strain evidence="1 2">NPDC049845</strain>
    </source>
</reference>
<evidence type="ECO:0000313" key="1">
    <source>
        <dbReference type="EMBL" id="MFI7266055.1"/>
    </source>
</evidence>
<protein>
    <recommendedName>
        <fullName evidence="3">SAM-dependent methyltransferase</fullName>
    </recommendedName>
</protein>
<proteinExistence type="predicted"/>
<evidence type="ECO:0000313" key="2">
    <source>
        <dbReference type="Proteomes" id="UP001612812"/>
    </source>
</evidence>
<sequence length="157" mass="17202">MRRLASLVRPGGGLAVWWTVFGDPDRSPPWRADLDALYQRWLPAQGRGPAGAPAPLRVAERTAELEAGDWFGPVQVETIRWEHQLTPHGPRGLWGTFPNVREMSADRREAFLDGVAEVVASQPGGTVVAHYVTALYTAPRRNDSSLLTGHTNRAADA</sequence>
<comment type="caution">
    <text evidence="1">The sequence shown here is derived from an EMBL/GenBank/DDBJ whole genome shotgun (WGS) entry which is preliminary data.</text>
</comment>
<name>A0ABW7ZU10_9ACTN</name>
<keyword evidence="2" id="KW-1185">Reference proteome</keyword>
<organism evidence="1 2">
    <name type="scientific">Micromonospora maritima</name>
    <dbReference type="NCBI Taxonomy" id="986711"/>
    <lineage>
        <taxon>Bacteria</taxon>
        <taxon>Bacillati</taxon>
        <taxon>Actinomycetota</taxon>
        <taxon>Actinomycetes</taxon>
        <taxon>Micromonosporales</taxon>
        <taxon>Micromonosporaceae</taxon>
        <taxon>Micromonospora</taxon>
    </lineage>
</organism>
<evidence type="ECO:0008006" key="3">
    <source>
        <dbReference type="Google" id="ProtNLM"/>
    </source>
</evidence>
<dbReference type="RefSeq" id="WP_396768651.1">
    <property type="nucleotide sequence ID" value="NZ_JBITLA010000002.1"/>
</dbReference>
<dbReference type="Proteomes" id="UP001612812">
    <property type="component" value="Unassembled WGS sequence"/>
</dbReference>
<dbReference type="EMBL" id="JBITLE010000015">
    <property type="protein sequence ID" value="MFI7266055.1"/>
    <property type="molecule type" value="Genomic_DNA"/>
</dbReference>
<gene>
    <name evidence="1" type="ORF">ACIBP4_27595</name>
</gene>
<accession>A0ABW7ZU10</accession>